<dbReference type="InterPro" id="IPR002545">
    <property type="entry name" value="CheW-lke_dom"/>
</dbReference>
<reference evidence="2 3" key="1">
    <citation type="submission" date="2017-09" db="EMBL/GenBank/DDBJ databases">
        <title>Depth-based differentiation of microbial function through sediment-hosted aquifers and enrichment of novel symbionts in the deep terrestrial subsurface.</title>
        <authorList>
            <person name="Probst A.J."/>
            <person name="Ladd B."/>
            <person name="Jarett J.K."/>
            <person name="Geller-Mcgrath D.E."/>
            <person name="Sieber C.M."/>
            <person name="Emerson J.B."/>
            <person name="Anantharaman K."/>
            <person name="Thomas B.C."/>
            <person name="Malmstrom R."/>
            <person name="Stieglmeier M."/>
            <person name="Klingl A."/>
            <person name="Woyke T."/>
            <person name="Ryan C.M."/>
            <person name="Banfield J.F."/>
        </authorList>
    </citation>
    <scope>NUCLEOTIDE SEQUENCE [LARGE SCALE GENOMIC DNA]</scope>
    <source>
        <strain evidence="2">CG17_big_fil_post_rev_8_21_14_2_50_48_46</strain>
    </source>
</reference>
<dbReference type="Proteomes" id="UP000231019">
    <property type="component" value="Unassembled WGS sequence"/>
</dbReference>
<dbReference type="EMBL" id="PFFQ01000049">
    <property type="protein sequence ID" value="PIW15630.1"/>
    <property type="molecule type" value="Genomic_DNA"/>
</dbReference>
<proteinExistence type="predicted"/>
<sequence length="178" mass="20422">MSEISLNIRPQELSILNRRTEELARRSHQDEAQSQGEKVDFLMFTINGVRYALEKHYVQELHLEVRPIFVPCVPDFIKGIVNVRGDILSVMDLAAFVGNPELKEQEQYPMFRVTQGKLDFGVLVESIEDIYPLSREDVHPFEVSDNARINRFLIGMTHDMVHVLDGDGLLSDETLIVK</sequence>
<dbReference type="Gene3D" id="2.30.30.40">
    <property type="entry name" value="SH3 Domains"/>
    <property type="match status" value="1"/>
</dbReference>
<accession>A0A2M7G238</accession>
<dbReference type="AlphaFoldDB" id="A0A2M7G238"/>
<gene>
    <name evidence="2" type="ORF">COW36_16465</name>
</gene>
<dbReference type="PANTHER" id="PTHR22617:SF23">
    <property type="entry name" value="CHEMOTAXIS PROTEIN CHEW"/>
    <property type="match status" value="1"/>
</dbReference>
<name>A0A2M7G238_9BACT</name>
<dbReference type="PROSITE" id="PS50851">
    <property type="entry name" value="CHEW"/>
    <property type="match status" value="1"/>
</dbReference>
<evidence type="ECO:0000259" key="1">
    <source>
        <dbReference type="PROSITE" id="PS50851"/>
    </source>
</evidence>
<dbReference type="SUPFAM" id="SSF50341">
    <property type="entry name" value="CheW-like"/>
    <property type="match status" value="1"/>
</dbReference>
<feature type="domain" description="CheW-like" evidence="1">
    <location>
        <begin position="38"/>
        <end position="175"/>
    </location>
</feature>
<dbReference type="Pfam" id="PF01584">
    <property type="entry name" value="CheW"/>
    <property type="match status" value="1"/>
</dbReference>
<evidence type="ECO:0000313" key="3">
    <source>
        <dbReference type="Proteomes" id="UP000231019"/>
    </source>
</evidence>
<dbReference type="PANTHER" id="PTHR22617">
    <property type="entry name" value="CHEMOTAXIS SENSOR HISTIDINE KINASE-RELATED"/>
    <property type="match status" value="1"/>
</dbReference>
<dbReference type="SMART" id="SM00260">
    <property type="entry name" value="CheW"/>
    <property type="match status" value="1"/>
</dbReference>
<dbReference type="Gene3D" id="2.40.50.180">
    <property type="entry name" value="CheA-289, Domain 4"/>
    <property type="match status" value="1"/>
</dbReference>
<evidence type="ECO:0000313" key="2">
    <source>
        <dbReference type="EMBL" id="PIW15630.1"/>
    </source>
</evidence>
<dbReference type="GO" id="GO:0007165">
    <property type="term" value="P:signal transduction"/>
    <property type="evidence" value="ECO:0007669"/>
    <property type="project" value="InterPro"/>
</dbReference>
<dbReference type="GO" id="GO:0006935">
    <property type="term" value="P:chemotaxis"/>
    <property type="evidence" value="ECO:0007669"/>
    <property type="project" value="InterPro"/>
</dbReference>
<dbReference type="GO" id="GO:0005829">
    <property type="term" value="C:cytosol"/>
    <property type="evidence" value="ECO:0007669"/>
    <property type="project" value="TreeGrafter"/>
</dbReference>
<comment type="caution">
    <text evidence="2">The sequence shown here is derived from an EMBL/GenBank/DDBJ whole genome shotgun (WGS) entry which is preliminary data.</text>
</comment>
<dbReference type="InterPro" id="IPR039315">
    <property type="entry name" value="CheW"/>
</dbReference>
<dbReference type="InterPro" id="IPR036061">
    <property type="entry name" value="CheW-like_dom_sf"/>
</dbReference>
<protein>
    <recommendedName>
        <fullName evidence="1">CheW-like domain-containing protein</fullName>
    </recommendedName>
</protein>
<organism evidence="2 3">
    <name type="scientific">bacterium (Candidatus Blackallbacteria) CG17_big_fil_post_rev_8_21_14_2_50_48_46</name>
    <dbReference type="NCBI Taxonomy" id="2014261"/>
    <lineage>
        <taxon>Bacteria</taxon>
        <taxon>Candidatus Blackallbacteria</taxon>
    </lineage>
</organism>